<accession>A0AAV4SSI8</accession>
<keyword evidence="2" id="KW-1185">Reference proteome</keyword>
<evidence type="ECO:0000313" key="2">
    <source>
        <dbReference type="Proteomes" id="UP001054945"/>
    </source>
</evidence>
<dbReference type="Proteomes" id="UP001054945">
    <property type="component" value="Unassembled WGS sequence"/>
</dbReference>
<dbReference type="EMBL" id="BPLR01010079">
    <property type="protein sequence ID" value="GIY36715.1"/>
    <property type="molecule type" value="Genomic_DNA"/>
</dbReference>
<proteinExistence type="predicted"/>
<evidence type="ECO:0000313" key="1">
    <source>
        <dbReference type="EMBL" id="GIY36715.1"/>
    </source>
</evidence>
<reference evidence="1 2" key="1">
    <citation type="submission" date="2021-06" db="EMBL/GenBank/DDBJ databases">
        <title>Caerostris extrusa draft genome.</title>
        <authorList>
            <person name="Kono N."/>
            <person name="Arakawa K."/>
        </authorList>
    </citation>
    <scope>NUCLEOTIDE SEQUENCE [LARGE SCALE GENOMIC DNA]</scope>
</reference>
<sequence>MQGDQFCVSPSTNDREGPLILDREHGFTWTRDSGVPTAALYRRVKFALDSDSGRLLIWREQKHHIPSINTVENHKLPRWWNNGSGRGNLTLWSHFDLHVYWRNCEKAGLRYQDEISGDPYVCPYADAISIFSFLMDDNANTKLRICLRNILRVLVWSEWNC</sequence>
<comment type="caution">
    <text evidence="1">The sequence shown here is derived from an EMBL/GenBank/DDBJ whole genome shotgun (WGS) entry which is preliminary data.</text>
</comment>
<organism evidence="1 2">
    <name type="scientific">Caerostris extrusa</name>
    <name type="common">Bark spider</name>
    <name type="synonym">Caerostris bankana</name>
    <dbReference type="NCBI Taxonomy" id="172846"/>
    <lineage>
        <taxon>Eukaryota</taxon>
        <taxon>Metazoa</taxon>
        <taxon>Ecdysozoa</taxon>
        <taxon>Arthropoda</taxon>
        <taxon>Chelicerata</taxon>
        <taxon>Arachnida</taxon>
        <taxon>Araneae</taxon>
        <taxon>Araneomorphae</taxon>
        <taxon>Entelegynae</taxon>
        <taxon>Araneoidea</taxon>
        <taxon>Araneidae</taxon>
        <taxon>Caerostris</taxon>
    </lineage>
</organism>
<dbReference type="AlphaFoldDB" id="A0AAV4SSI8"/>
<name>A0AAV4SSI8_CAEEX</name>
<protein>
    <submittedName>
        <fullName evidence="1">Transposable element Tcb2 transposase</fullName>
    </submittedName>
</protein>
<gene>
    <name evidence="1" type="primary">TCB2_270</name>
    <name evidence="1" type="ORF">CEXT_330721</name>
</gene>